<dbReference type="PROSITE" id="PS50863">
    <property type="entry name" value="B3"/>
    <property type="match status" value="1"/>
</dbReference>
<evidence type="ECO:0000313" key="7">
    <source>
        <dbReference type="EMBL" id="PRQ16282.1"/>
    </source>
</evidence>
<dbReference type="GO" id="GO:0003677">
    <property type="term" value="F:DNA binding"/>
    <property type="evidence" value="ECO:0007669"/>
    <property type="project" value="UniProtKB-KW"/>
</dbReference>
<evidence type="ECO:0000256" key="1">
    <source>
        <dbReference type="ARBA" id="ARBA00004123"/>
    </source>
</evidence>
<organism evidence="7 8">
    <name type="scientific">Rosa chinensis</name>
    <name type="common">China rose</name>
    <dbReference type="NCBI Taxonomy" id="74649"/>
    <lineage>
        <taxon>Eukaryota</taxon>
        <taxon>Viridiplantae</taxon>
        <taxon>Streptophyta</taxon>
        <taxon>Embryophyta</taxon>
        <taxon>Tracheophyta</taxon>
        <taxon>Spermatophyta</taxon>
        <taxon>Magnoliopsida</taxon>
        <taxon>eudicotyledons</taxon>
        <taxon>Gunneridae</taxon>
        <taxon>Pentapetalae</taxon>
        <taxon>rosids</taxon>
        <taxon>fabids</taxon>
        <taxon>Rosales</taxon>
        <taxon>Rosaceae</taxon>
        <taxon>Rosoideae</taxon>
        <taxon>Rosoideae incertae sedis</taxon>
        <taxon>Rosa</taxon>
    </lineage>
</organism>
<keyword evidence="5" id="KW-0539">Nucleus</keyword>
<evidence type="ECO:0000256" key="5">
    <source>
        <dbReference type="ARBA" id="ARBA00023242"/>
    </source>
</evidence>
<comment type="subcellular location">
    <subcellularLocation>
        <location evidence="1">Nucleus</location>
    </subcellularLocation>
</comment>
<dbReference type="InterPro" id="IPR015300">
    <property type="entry name" value="DNA-bd_pseudobarrel_sf"/>
</dbReference>
<dbReference type="Gene3D" id="2.40.330.10">
    <property type="entry name" value="DNA-binding pseudobarrel domain"/>
    <property type="match status" value="1"/>
</dbReference>
<protein>
    <submittedName>
        <fullName evidence="7">Putative transcription factor B3-Domain family</fullName>
    </submittedName>
</protein>
<dbReference type="STRING" id="74649.A0A2P6P2Y8"/>
<keyword evidence="2" id="KW-0805">Transcription regulation</keyword>
<dbReference type="GO" id="GO:0005634">
    <property type="term" value="C:nucleus"/>
    <property type="evidence" value="ECO:0007669"/>
    <property type="project" value="UniProtKB-SubCell"/>
</dbReference>
<reference evidence="7 8" key="1">
    <citation type="journal article" date="2018" name="Nat. Genet.">
        <title>The Rosa genome provides new insights in the design of modern roses.</title>
        <authorList>
            <person name="Bendahmane M."/>
        </authorList>
    </citation>
    <scope>NUCLEOTIDE SEQUENCE [LARGE SCALE GENOMIC DNA]</scope>
    <source>
        <strain evidence="8">cv. Old Blush</strain>
    </source>
</reference>
<evidence type="ECO:0000259" key="6">
    <source>
        <dbReference type="PROSITE" id="PS50863"/>
    </source>
</evidence>
<evidence type="ECO:0000313" key="8">
    <source>
        <dbReference type="Proteomes" id="UP000238479"/>
    </source>
</evidence>
<name>A0A2P6P2Y8_ROSCH</name>
<evidence type="ECO:0000256" key="2">
    <source>
        <dbReference type="ARBA" id="ARBA00023015"/>
    </source>
</evidence>
<proteinExistence type="predicted"/>
<evidence type="ECO:0000256" key="3">
    <source>
        <dbReference type="ARBA" id="ARBA00023125"/>
    </source>
</evidence>
<accession>A0A2P6P2Y8</accession>
<comment type="caution">
    <text evidence="7">The sequence shown here is derived from an EMBL/GenBank/DDBJ whole genome shotgun (WGS) entry which is preliminary data.</text>
</comment>
<dbReference type="PANTHER" id="PTHR31920">
    <property type="entry name" value="B3 DOMAIN-CONTAINING"/>
    <property type="match status" value="1"/>
</dbReference>
<keyword evidence="8" id="KW-1185">Reference proteome</keyword>
<dbReference type="Gramene" id="PRQ16282">
    <property type="protein sequence ID" value="PRQ16282"/>
    <property type="gene ID" value="RchiOBHm_Chr7g0182511"/>
</dbReference>
<keyword evidence="3" id="KW-0238">DNA-binding</keyword>
<dbReference type="Pfam" id="PF02362">
    <property type="entry name" value="B3"/>
    <property type="match status" value="1"/>
</dbReference>
<evidence type="ECO:0000256" key="4">
    <source>
        <dbReference type="ARBA" id="ARBA00023163"/>
    </source>
</evidence>
<gene>
    <name evidence="7" type="ORF">RchiOBHm_Chr7g0182511</name>
</gene>
<dbReference type="InterPro" id="IPR050655">
    <property type="entry name" value="Plant_B3_domain"/>
</dbReference>
<keyword evidence="4" id="KW-0804">Transcription</keyword>
<dbReference type="CDD" id="cd10017">
    <property type="entry name" value="B3_DNA"/>
    <property type="match status" value="1"/>
</dbReference>
<dbReference type="PANTHER" id="PTHR31920:SF37">
    <property type="entry name" value="B3 DOMAIN-CONTAINING TRANSCRIPTION FACTOR VRN1"/>
    <property type="match status" value="1"/>
</dbReference>
<dbReference type="EMBL" id="PDCK01000045">
    <property type="protein sequence ID" value="PRQ16282.1"/>
    <property type="molecule type" value="Genomic_DNA"/>
</dbReference>
<dbReference type="AlphaFoldDB" id="A0A2P6P2Y8"/>
<dbReference type="InterPro" id="IPR003340">
    <property type="entry name" value="B3_DNA-bd"/>
</dbReference>
<dbReference type="SUPFAM" id="SSF101936">
    <property type="entry name" value="DNA-binding pseudobarrel domain"/>
    <property type="match status" value="1"/>
</dbReference>
<sequence length="187" mass="22095">MATSSRLLASCSSQRCRKGKFPDEFPSFCVKIVTNDDLRDGKMYICNAGVDVPRLLAVCNEFLRLVLKFNRTSSQLYWELPETAVRKYGNCMADHIFLEVPNCGKPWEVELRTSALGGRMWLLKGWQEFANFYSLDQGCFPVFSYEGKQSHFQVRIFHWKCMEMDYPIRRRVFRPFEIHFFWRCVLN</sequence>
<feature type="domain" description="TF-B3" evidence="6">
    <location>
        <begin position="63"/>
        <end position="160"/>
    </location>
</feature>
<dbReference type="Proteomes" id="UP000238479">
    <property type="component" value="Chromosome 7"/>
</dbReference>